<dbReference type="PANTHER" id="PTHR33406:SF6">
    <property type="entry name" value="MEMBRANE PROTEIN YDGH-RELATED"/>
    <property type="match status" value="1"/>
</dbReference>
<feature type="transmembrane region" description="Helical" evidence="7">
    <location>
        <begin position="317"/>
        <end position="337"/>
    </location>
</feature>
<evidence type="ECO:0000259" key="8">
    <source>
        <dbReference type="PROSITE" id="PS50156"/>
    </source>
</evidence>
<protein>
    <submittedName>
        <fullName evidence="9">MMPL family transporter</fullName>
    </submittedName>
</protein>
<keyword evidence="3" id="KW-1003">Cell membrane</keyword>
<dbReference type="Proteomes" id="UP001332243">
    <property type="component" value="Unassembled WGS sequence"/>
</dbReference>
<keyword evidence="10" id="KW-1185">Reference proteome</keyword>
<proteinExistence type="inferred from homology"/>
<feature type="transmembrane region" description="Helical" evidence="7">
    <location>
        <begin position="284"/>
        <end position="305"/>
    </location>
</feature>
<evidence type="ECO:0000313" key="10">
    <source>
        <dbReference type="Proteomes" id="UP001332243"/>
    </source>
</evidence>
<reference evidence="9 10" key="1">
    <citation type="submission" date="2024-01" db="EMBL/GenBank/DDBJ databases">
        <title>Genome insights into Plantactinospora sonchi sp. nov.</title>
        <authorList>
            <person name="Wang L."/>
        </authorList>
    </citation>
    <scope>NUCLEOTIDE SEQUENCE [LARGE SCALE GENOMIC DNA]</scope>
    <source>
        <strain evidence="9 10">NEAU-QY2</strain>
    </source>
</reference>
<evidence type="ECO:0000256" key="7">
    <source>
        <dbReference type="SAM" id="Phobius"/>
    </source>
</evidence>
<keyword evidence="4 7" id="KW-0812">Transmembrane</keyword>
<feature type="domain" description="SSD" evidence="8">
    <location>
        <begin position="206"/>
        <end position="338"/>
    </location>
</feature>
<evidence type="ECO:0000256" key="6">
    <source>
        <dbReference type="ARBA" id="ARBA00023136"/>
    </source>
</evidence>
<dbReference type="PROSITE" id="PS50156">
    <property type="entry name" value="SSD"/>
    <property type="match status" value="1"/>
</dbReference>
<feature type="transmembrane region" description="Helical" evidence="7">
    <location>
        <begin position="652"/>
        <end position="675"/>
    </location>
</feature>
<evidence type="ECO:0000256" key="3">
    <source>
        <dbReference type="ARBA" id="ARBA00022475"/>
    </source>
</evidence>
<dbReference type="RefSeq" id="WP_331215191.1">
    <property type="nucleotide sequence ID" value="NZ_JAZGQK010000012.1"/>
</dbReference>
<evidence type="ECO:0000313" key="9">
    <source>
        <dbReference type="EMBL" id="MEE6260094.1"/>
    </source>
</evidence>
<sequence length="712" mass="74699">MTAADGAGGGGRLVRLVVGRRTSWLVLGFWLVTAVLAAGLSGRLGSVQADGPGGLPADAESSRVRQVQMSTVTTDTLAAVVVYERATGLTDADRATLAADARAFAGRPDLAGPPVGPTVAGDGTAAQLVVPLDLGPDPFDRAADVVESIRQVAVPDAAGMRVYVAGPVGSLADQSAAVRGLDTRLLLATVAVVVVILLLTYRSPVLWLLPVLSAGLALVTAQAVVYLLARYAGLAVDADSSAILTILVFGAATDYALLLVARYREELRRHQDRYEAMAVAVRRSAPAIAASAGTAAAAMLCLLLADVRWARGLGPVLAVGVLTGLVVMLTAFPALLVRAGRWIFWPDRPRYRNIPVPDPGIGGRWFRIGRMIGRRPRLTWVVTSLVLAAMALGTTQLEANGLSGGEAFRGSHDSTLGEAVLARHFAAGVGTPLVVVSHPDRAAEVRAAVAATPGVDPDSVTATGLRAGQAYLEATLTDPADSSAAYRTVDRVRDAVRAVPQAQALVGGETAARLDMQRAARDDRTLLLPIVFAVVFVMLVLLLRSLVAPLVLIATVVLSFGAALGASVLVFRHLFGFSGEDSSLPLYLFVFLVALGVDYNIFLMTRVREEAARHGTRRATVIGLAATGTVITSAGLVLAGTFAVLTTLPLTMIVQLGFAVSFGILLDTVVVRSVLVPALSLDIGRFLWWPHRLFRQPDPVDDPALRVAVEVR</sequence>
<comment type="similarity">
    <text evidence="2">Belongs to the resistance-nodulation-cell division (RND) (TC 2.A.6) family. MmpL subfamily.</text>
</comment>
<feature type="transmembrane region" description="Helical" evidence="7">
    <location>
        <begin position="619"/>
        <end position="646"/>
    </location>
</feature>
<feature type="transmembrane region" description="Helical" evidence="7">
    <location>
        <begin position="550"/>
        <end position="574"/>
    </location>
</feature>
<dbReference type="InterPro" id="IPR000731">
    <property type="entry name" value="SSD"/>
</dbReference>
<name>A0ABU7RV48_9ACTN</name>
<keyword evidence="6 7" id="KW-0472">Membrane</keyword>
<dbReference type="SUPFAM" id="SSF82866">
    <property type="entry name" value="Multidrug efflux transporter AcrB transmembrane domain"/>
    <property type="match status" value="2"/>
</dbReference>
<feature type="transmembrane region" description="Helical" evidence="7">
    <location>
        <begin position="22"/>
        <end position="40"/>
    </location>
</feature>
<evidence type="ECO:0000256" key="1">
    <source>
        <dbReference type="ARBA" id="ARBA00004651"/>
    </source>
</evidence>
<dbReference type="Gene3D" id="1.20.1640.10">
    <property type="entry name" value="Multidrug efflux transporter AcrB transmembrane domain"/>
    <property type="match status" value="2"/>
</dbReference>
<dbReference type="EMBL" id="JAZGQK010000012">
    <property type="protein sequence ID" value="MEE6260094.1"/>
    <property type="molecule type" value="Genomic_DNA"/>
</dbReference>
<feature type="transmembrane region" description="Helical" evidence="7">
    <location>
        <begin position="526"/>
        <end position="543"/>
    </location>
</feature>
<dbReference type="Pfam" id="PF03176">
    <property type="entry name" value="MMPL"/>
    <property type="match status" value="2"/>
</dbReference>
<evidence type="ECO:0000256" key="2">
    <source>
        <dbReference type="ARBA" id="ARBA00010157"/>
    </source>
</evidence>
<comment type="subcellular location">
    <subcellularLocation>
        <location evidence="1">Cell membrane</location>
        <topology evidence="1">Multi-pass membrane protein</topology>
    </subcellularLocation>
</comment>
<organism evidence="9 10">
    <name type="scientific">Plantactinospora sonchi</name>
    <dbReference type="NCBI Taxonomy" id="1544735"/>
    <lineage>
        <taxon>Bacteria</taxon>
        <taxon>Bacillati</taxon>
        <taxon>Actinomycetota</taxon>
        <taxon>Actinomycetes</taxon>
        <taxon>Micromonosporales</taxon>
        <taxon>Micromonosporaceae</taxon>
        <taxon>Plantactinospora</taxon>
    </lineage>
</organism>
<feature type="transmembrane region" description="Helical" evidence="7">
    <location>
        <begin position="378"/>
        <end position="397"/>
    </location>
</feature>
<feature type="transmembrane region" description="Helical" evidence="7">
    <location>
        <begin position="241"/>
        <end position="263"/>
    </location>
</feature>
<feature type="transmembrane region" description="Helical" evidence="7">
    <location>
        <begin position="586"/>
        <end position="607"/>
    </location>
</feature>
<comment type="caution">
    <text evidence="9">The sequence shown here is derived from an EMBL/GenBank/DDBJ whole genome shotgun (WGS) entry which is preliminary data.</text>
</comment>
<evidence type="ECO:0000256" key="5">
    <source>
        <dbReference type="ARBA" id="ARBA00022989"/>
    </source>
</evidence>
<accession>A0ABU7RV48</accession>
<feature type="transmembrane region" description="Helical" evidence="7">
    <location>
        <begin position="185"/>
        <end position="201"/>
    </location>
</feature>
<feature type="transmembrane region" description="Helical" evidence="7">
    <location>
        <begin position="208"/>
        <end position="229"/>
    </location>
</feature>
<dbReference type="PANTHER" id="PTHR33406">
    <property type="entry name" value="MEMBRANE PROTEIN MJ1562-RELATED"/>
    <property type="match status" value="1"/>
</dbReference>
<keyword evidence="5 7" id="KW-1133">Transmembrane helix</keyword>
<gene>
    <name evidence="9" type="ORF">V1633_16505</name>
</gene>
<dbReference type="InterPro" id="IPR004869">
    <property type="entry name" value="MMPL_dom"/>
</dbReference>
<dbReference type="InterPro" id="IPR050545">
    <property type="entry name" value="Mycobact_MmpL"/>
</dbReference>
<evidence type="ECO:0000256" key="4">
    <source>
        <dbReference type="ARBA" id="ARBA00022692"/>
    </source>
</evidence>